<dbReference type="PANTHER" id="PTHR12746">
    <property type="entry name" value="NONSENSE-MEDIATED MRNA DECAY PROTEIN 3"/>
    <property type="match status" value="1"/>
</dbReference>
<evidence type="ECO:0000259" key="2">
    <source>
        <dbReference type="Pfam" id="PF04981"/>
    </source>
</evidence>
<organism evidence="3 4">
    <name type="scientific">Reticulomyxa filosa</name>
    <dbReference type="NCBI Taxonomy" id="46433"/>
    <lineage>
        <taxon>Eukaryota</taxon>
        <taxon>Sar</taxon>
        <taxon>Rhizaria</taxon>
        <taxon>Retaria</taxon>
        <taxon>Foraminifera</taxon>
        <taxon>Monothalamids</taxon>
        <taxon>Reticulomyxidae</taxon>
        <taxon>Reticulomyxa</taxon>
    </lineage>
</organism>
<dbReference type="OMA" id="MEDSHEN"/>
<dbReference type="AlphaFoldDB" id="X6NM18"/>
<protein>
    <recommendedName>
        <fullName evidence="1">60S ribosomal export protein NMD3</fullName>
    </recommendedName>
</protein>
<dbReference type="GO" id="GO:0005634">
    <property type="term" value="C:nucleus"/>
    <property type="evidence" value="ECO:0007669"/>
    <property type="project" value="UniProtKB-SubCell"/>
</dbReference>
<dbReference type="Pfam" id="PF04981">
    <property type="entry name" value="NMD3"/>
    <property type="match status" value="1"/>
</dbReference>
<dbReference type="GO" id="GO:0000055">
    <property type="term" value="P:ribosomal large subunit export from nucleus"/>
    <property type="evidence" value="ECO:0007669"/>
    <property type="project" value="TreeGrafter"/>
</dbReference>
<reference evidence="3 4" key="1">
    <citation type="journal article" date="2013" name="Curr. Biol.">
        <title>The Genome of the Foraminiferan Reticulomyxa filosa.</title>
        <authorList>
            <person name="Glockner G."/>
            <person name="Hulsmann N."/>
            <person name="Schleicher M."/>
            <person name="Noegel A.A."/>
            <person name="Eichinger L."/>
            <person name="Gallinger C."/>
            <person name="Pawlowski J."/>
            <person name="Sierra R."/>
            <person name="Euteneuer U."/>
            <person name="Pillet L."/>
            <person name="Moustafa A."/>
            <person name="Platzer M."/>
            <person name="Groth M."/>
            <person name="Szafranski K."/>
            <person name="Schliwa M."/>
        </authorList>
    </citation>
    <scope>NUCLEOTIDE SEQUENCE [LARGE SCALE GENOMIC DNA]</scope>
</reference>
<feature type="non-terminal residue" evidence="3">
    <location>
        <position position="167"/>
    </location>
</feature>
<dbReference type="InterPro" id="IPR039768">
    <property type="entry name" value="Nmd3"/>
</dbReference>
<proteinExistence type="inferred from homology"/>
<dbReference type="EMBL" id="ASPP01007886">
    <property type="protein sequence ID" value="ETO26407.1"/>
    <property type="molecule type" value="Genomic_DNA"/>
</dbReference>
<comment type="function">
    <text evidence="1">Acts as an adapter for the XPO1/CRM1-mediated export of the 60S ribosomal subunit.</text>
</comment>
<dbReference type="Proteomes" id="UP000023152">
    <property type="component" value="Unassembled WGS sequence"/>
</dbReference>
<evidence type="ECO:0000313" key="3">
    <source>
        <dbReference type="EMBL" id="ETO26407.1"/>
    </source>
</evidence>
<dbReference type="GO" id="GO:0015031">
    <property type="term" value="P:protein transport"/>
    <property type="evidence" value="ECO:0007669"/>
    <property type="project" value="UniProtKB-KW"/>
</dbReference>
<evidence type="ECO:0000313" key="4">
    <source>
        <dbReference type="Proteomes" id="UP000023152"/>
    </source>
</evidence>
<keyword evidence="4" id="KW-1185">Reference proteome</keyword>
<keyword evidence="1" id="KW-0653">Protein transport</keyword>
<sequence length="167" mass="19136">MLLDIDEVNQDLPPVFEDFTNEDAGTTELNTNTIPTKTSKDSEMNFILCPMCQTPIAPNPSNLCVKCLNSQVDISEGITKQLVIFQCRQCERYFKNPQYIEAQLESPQLLELCLKKIRGLGKVNLVDAKFLWTEPHSKRLRVELTIQKEVFNGAILQKKFPVEYILE</sequence>
<name>X6NM18_RETFI</name>
<dbReference type="GO" id="GO:0005737">
    <property type="term" value="C:cytoplasm"/>
    <property type="evidence" value="ECO:0007669"/>
    <property type="project" value="UniProtKB-SubCell"/>
</dbReference>
<comment type="subcellular location">
    <subcellularLocation>
        <location evidence="1">Cytoplasm</location>
    </subcellularLocation>
    <subcellularLocation>
        <location evidence="1">Nucleus</location>
    </subcellularLocation>
</comment>
<dbReference type="OrthoDB" id="203821at2759"/>
<feature type="domain" description="Nmd3 N-terminal" evidence="2">
    <location>
        <begin position="49"/>
        <end position="166"/>
    </location>
</feature>
<comment type="similarity">
    <text evidence="1">Belongs to the NMD3 family.</text>
</comment>
<accession>X6NM18</accession>
<evidence type="ECO:0000256" key="1">
    <source>
        <dbReference type="RuleBase" id="RU364108"/>
    </source>
</evidence>
<gene>
    <name evidence="3" type="ORF">RFI_10732</name>
</gene>
<keyword evidence="1" id="KW-0963">Cytoplasm</keyword>
<dbReference type="PANTHER" id="PTHR12746:SF2">
    <property type="entry name" value="60S RIBOSOMAL EXPORT PROTEIN NMD3"/>
    <property type="match status" value="1"/>
</dbReference>
<comment type="caution">
    <text evidence="3">The sequence shown here is derived from an EMBL/GenBank/DDBJ whole genome shotgun (WGS) entry which is preliminary data.</text>
</comment>
<dbReference type="GO" id="GO:0043023">
    <property type="term" value="F:ribosomal large subunit binding"/>
    <property type="evidence" value="ECO:0007669"/>
    <property type="project" value="InterPro"/>
</dbReference>
<keyword evidence="1" id="KW-0539">Nucleus</keyword>
<keyword evidence="1" id="KW-0813">Transport</keyword>
<dbReference type="InterPro" id="IPR007064">
    <property type="entry name" value="Nmd3_N"/>
</dbReference>